<dbReference type="AlphaFoldDB" id="A0A9Q0S1M3"/>
<dbReference type="EMBL" id="WJQU01000003">
    <property type="protein sequence ID" value="KAJ6640068.1"/>
    <property type="molecule type" value="Genomic_DNA"/>
</dbReference>
<accession>A0A9Q0S1M3</accession>
<proteinExistence type="predicted"/>
<evidence type="ECO:0000313" key="2">
    <source>
        <dbReference type="Proteomes" id="UP001151699"/>
    </source>
</evidence>
<name>A0A9Q0S1M3_9DIPT</name>
<protein>
    <submittedName>
        <fullName evidence="1">Uncharacterized protein</fullName>
    </submittedName>
</protein>
<gene>
    <name evidence="1" type="ORF">Bhyg_12817</name>
</gene>
<dbReference type="Proteomes" id="UP001151699">
    <property type="component" value="Chromosome X"/>
</dbReference>
<keyword evidence="2" id="KW-1185">Reference proteome</keyword>
<sequence>MKLTTDQHDGRLKNIDAMKKYNFKNEMNLPQLHSYFGSIDFHNFQQMSRVPFSSNKEKQFLFWNWNFIWIAFTTDSSNEIEFTTLRFI</sequence>
<reference evidence="1" key="1">
    <citation type="submission" date="2022-07" db="EMBL/GenBank/DDBJ databases">
        <authorList>
            <person name="Trinca V."/>
            <person name="Uliana J.V.C."/>
            <person name="Torres T.T."/>
            <person name="Ward R.J."/>
            <person name="Monesi N."/>
        </authorList>
    </citation>
    <scope>NUCLEOTIDE SEQUENCE</scope>
    <source>
        <strain evidence="1">HSMRA1968</strain>
        <tissue evidence="1">Whole embryos</tissue>
    </source>
</reference>
<evidence type="ECO:0000313" key="1">
    <source>
        <dbReference type="EMBL" id="KAJ6640068.1"/>
    </source>
</evidence>
<organism evidence="1 2">
    <name type="scientific">Pseudolycoriella hygida</name>
    <dbReference type="NCBI Taxonomy" id="35572"/>
    <lineage>
        <taxon>Eukaryota</taxon>
        <taxon>Metazoa</taxon>
        <taxon>Ecdysozoa</taxon>
        <taxon>Arthropoda</taxon>
        <taxon>Hexapoda</taxon>
        <taxon>Insecta</taxon>
        <taxon>Pterygota</taxon>
        <taxon>Neoptera</taxon>
        <taxon>Endopterygota</taxon>
        <taxon>Diptera</taxon>
        <taxon>Nematocera</taxon>
        <taxon>Sciaroidea</taxon>
        <taxon>Sciaridae</taxon>
        <taxon>Pseudolycoriella</taxon>
    </lineage>
</organism>
<comment type="caution">
    <text evidence="1">The sequence shown here is derived from an EMBL/GenBank/DDBJ whole genome shotgun (WGS) entry which is preliminary data.</text>
</comment>